<dbReference type="AlphaFoldDB" id="A0A1L9RAQ5"/>
<evidence type="ECO:0000313" key="3">
    <source>
        <dbReference type="Proteomes" id="UP000184383"/>
    </source>
</evidence>
<accession>A0A1L9RAQ5</accession>
<reference evidence="3" key="1">
    <citation type="journal article" date="2017" name="Genome Biol.">
        <title>Comparative genomics reveals high biological diversity and specific adaptations in the industrially and medically important fungal genus Aspergillus.</title>
        <authorList>
            <person name="de Vries R.P."/>
            <person name="Riley R."/>
            <person name="Wiebenga A."/>
            <person name="Aguilar-Osorio G."/>
            <person name="Amillis S."/>
            <person name="Uchima C.A."/>
            <person name="Anderluh G."/>
            <person name="Asadollahi M."/>
            <person name="Askin M."/>
            <person name="Barry K."/>
            <person name="Battaglia E."/>
            <person name="Bayram O."/>
            <person name="Benocci T."/>
            <person name="Braus-Stromeyer S.A."/>
            <person name="Caldana C."/>
            <person name="Canovas D."/>
            <person name="Cerqueira G.C."/>
            <person name="Chen F."/>
            <person name="Chen W."/>
            <person name="Choi C."/>
            <person name="Clum A."/>
            <person name="Dos Santos R.A."/>
            <person name="Damasio A.R."/>
            <person name="Diallinas G."/>
            <person name="Emri T."/>
            <person name="Fekete E."/>
            <person name="Flipphi M."/>
            <person name="Freyberg S."/>
            <person name="Gallo A."/>
            <person name="Gournas C."/>
            <person name="Habgood R."/>
            <person name="Hainaut M."/>
            <person name="Harispe M.L."/>
            <person name="Henrissat B."/>
            <person name="Hilden K.S."/>
            <person name="Hope R."/>
            <person name="Hossain A."/>
            <person name="Karabika E."/>
            <person name="Karaffa L."/>
            <person name="Karanyi Z."/>
            <person name="Krasevec N."/>
            <person name="Kuo A."/>
            <person name="Kusch H."/>
            <person name="LaButti K."/>
            <person name="Lagendijk E.L."/>
            <person name="Lapidus A."/>
            <person name="Levasseur A."/>
            <person name="Lindquist E."/>
            <person name="Lipzen A."/>
            <person name="Logrieco A.F."/>
            <person name="MacCabe A."/>
            <person name="Maekelae M.R."/>
            <person name="Malavazi I."/>
            <person name="Melin P."/>
            <person name="Meyer V."/>
            <person name="Mielnichuk N."/>
            <person name="Miskei M."/>
            <person name="Molnar A.P."/>
            <person name="Mule G."/>
            <person name="Ngan C.Y."/>
            <person name="Orejas M."/>
            <person name="Orosz E."/>
            <person name="Ouedraogo J.P."/>
            <person name="Overkamp K.M."/>
            <person name="Park H.-S."/>
            <person name="Perrone G."/>
            <person name="Piumi F."/>
            <person name="Punt P.J."/>
            <person name="Ram A.F."/>
            <person name="Ramon A."/>
            <person name="Rauscher S."/>
            <person name="Record E."/>
            <person name="Riano-Pachon D.M."/>
            <person name="Robert V."/>
            <person name="Roehrig J."/>
            <person name="Ruller R."/>
            <person name="Salamov A."/>
            <person name="Salih N.S."/>
            <person name="Samson R.A."/>
            <person name="Sandor E."/>
            <person name="Sanguinetti M."/>
            <person name="Schuetze T."/>
            <person name="Sepcic K."/>
            <person name="Shelest E."/>
            <person name="Sherlock G."/>
            <person name="Sophianopoulou V."/>
            <person name="Squina F.M."/>
            <person name="Sun H."/>
            <person name="Susca A."/>
            <person name="Todd R.B."/>
            <person name="Tsang A."/>
            <person name="Unkles S.E."/>
            <person name="van de Wiele N."/>
            <person name="van Rossen-Uffink D."/>
            <person name="Oliveira J.V."/>
            <person name="Vesth T.C."/>
            <person name="Visser J."/>
            <person name="Yu J.-H."/>
            <person name="Zhou M."/>
            <person name="Andersen M.R."/>
            <person name="Archer D.B."/>
            <person name="Baker S.E."/>
            <person name="Benoit I."/>
            <person name="Brakhage A.A."/>
            <person name="Braus G.H."/>
            <person name="Fischer R."/>
            <person name="Frisvad J.C."/>
            <person name="Goldman G.H."/>
            <person name="Houbraken J."/>
            <person name="Oakley B."/>
            <person name="Pocsi I."/>
            <person name="Scazzocchio C."/>
            <person name="Seiboth B."/>
            <person name="vanKuyk P.A."/>
            <person name="Wortman J."/>
            <person name="Dyer P.S."/>
            <person name="Grigoriev I.V."/>
        </authorList>
    </citation>
    <scope>NUCLEOTIDE SEQUENCE [LARGE SCALE GENOMIC DNA]</scope>
    <source>
        <strain evidence="3">DTO 134E9</strain>
    </source>
</reference>
<feature type="transmembrane region" description="Helical" evidence="1">
    <location>
        <begin position="27"/>
        <end position="47"/>
    </location>
</feature>
<dbReference type="Proteomes" id="UP000184383">
    <property type="component" value="Unassembled WGS sequence"/>
</dbReference>
<evidence type="ECO:0000313" key="2">
    <source>
        <dbReference type="EMBL" id="OJJ32004.1"/>
    </source>
</evidence>
<name>A0A1L9RAQ5_ASPWE</name>
<sequence length="57" mass="6936">MFIFHILTTHLHLDAILSILFLSSREYILSIFLILVSWFTSWVWFFWPCKSTMPWPC</sequence>
<proteinExistence type="predicted"/>
<dbReference type="GeneID" id="63754600"/>
<evidence type="ECO:0000256" key="1">
    <source>
        <dbReference type="SAM" id="Phobius"/>
    </source>
</evidence>
<organism evidence="2 3">
    <name type="scientific">Aspergillus wentii DTO 134E9</name>
    <dbReference type="NCBI Taxonomy" id="1073089"/>
    <lineage>
        <taxon>Eukaryota</taxon>
        <taxon>Fungi</taxon>
        <taxon>Dikarya</taxon>
        <taxon>Ascomycota</taxon>
        <taxon>Pezizomycotina</taxon>
        <taxon>Eurotiomycetes</taxon>
        <taxon>Eurotiomycetidae</taxon>
        <taxon>Eurotiales</taxon>
        <taxon>Aspergillaceae</taxon>
        <taxon>Aspergillus</taxon>
        <taxon>Aspergillus subgen. Cremei</taxon>
    </lineage>
</organism>
<dbReference type="VEuPathDB" id="FungiDB:ASPWEDRAFT_645290"/>
<gene>
    <name evidence="2" type="ORF">ASPWEDRAFT_645290</name>
</gene>
<protein>
    <submittedName>
        <fullName evidence="2">Uncharacterized protein</fullName>
    </submittedName>
</protein>
<keyword evidence="1" id="KW-0812">Transmembrane</keyword>
<keyword evidence="1" id="KW-0472">Membrane</keyword>
<keyword evidence="1" id="KW-1133">Transmembrane helix</keyword>
<keyword evidence="3" id="KW-1185">Reference proteome</keyword>
<dbReference type="RefSeq" id="XP_040685681.1">
    <property type="nucleotide sequence ID" value="XM_040838752.1"/>
</dbReference>
<dbReference type="EMBL" id="KV878215">
    <property type="protein sequence ID" value="OJJ32004.1"/>
    <property type="molecule type" value="Genomic_DNA"/>
</dbReference>